<comment type="PTM">
    <text evidence="3">Phosphorylated by CheA. Phosphorylation of the N-terminal regulatory domain activates the methylesterase activity.</text>
</comment>
<feature type="region of interest" description="Disordered" evidence="6">
    <location>
        <begin position="136"/>
        <end position="169"/>
    </location>
</feature>
<dbReference type="InterPro" id="IPR008248">
    <property type="entry name" value="CheB-like"/>
</dbReference>
<comment type="catalytic activity">
    <reaction evidence="3">
        <text>L-glutaminyl-[protein] + H2O = L-glutamyl-[protein] + NH4(+)</text>
        <dbReference type="Rhea" id="RHEA:16441"/>
        <dbReference type="Rhea" id="RHEA-COMP:10207"/>
        <dbReference type="Rhea" id="RHEA-COMP:10208"/>
        <dbReference type="ChEBI" id="CHEBI:15377"/>
        <dbReference type="ChEBI" id="CHEBI:28938"/>
        <dbReference type="ChEBI" id="CHEBI:29973"/>
        <dbReference type="ChEBI" id="CHEBI:30011"/>
        <dbReference type="EC" id="3.5.1.44"/>
    </reaction>
</comment>
<organism evidence="9 10">
    <name type="scientific">Rosistilla ulvae</name>
    <dbReference type="NCBI Taxonomy" id="1930277"/>
    <lineage>
        <taxon>Bacteria</taxon>
        <taxon>Pseudomonadati</taxon>
        <taxon>Planctomycetota</taxon>
        <taxon>Planctomycetia</taxon>
        <taxon>Pirellulales</taxon>
        <taxon>Pirellulaceae</taxon>
        <taxon>Rosistilla</taxon>
    </lineage>
</organism>
<dbReference type="CDD" id="cd17541">
    <property type="entry name" value="REC_CheB-like"/>
    <property type="match status" value="1"/>
</dbReference>
<evidence type="ECO:0000256" key="1">
    <source>
        <dbReference type="ARBA" id="ARBA00022801"/>
    </source>
</evidence>
<proteinExistence type="inferred from homology"/>
<evidence type="ECO:0000313" key="10">
    <source>
        <dbReference type="Proteomes" id="UP000319557"/>
    </source>
</evidence>
<dbReference type="GO" id="GO:0008984">
    <property type="term" value="F:protein-glutamate methylesterase activity"/>
    <property type="evidence" value="ECO:0007669"/>
    <property type="project" value="UniProtKB-UniRule"/>
</dbReference>
<dbReference type="InterPro" id="IPR035909">
    <property type="entry name" value="CheB_C"/>
</dbReference>
<comment type="function">
    <text evidence="3">Involved in chemotaxis. Part of a chemotaxis signal transduction system that modulates chemotaxis in response to various stimuli. Catalyzes the demethylation of specific methylglutamate residues introduced into the chemoreceptors (methyl-accepting chemotaxis proteins or MCP) by CheR. Also mediates the irreversible deamidation of specific glutamine residues to glutamic acid.</text>
</comment>
<dbReference type="Gene3D" id="3.40.50.180">
    <property type="entry name" value="Methylesterase CheB, C-terminal domain"/>
    <property type="match status" value="1"/>
</dbReference>
<keyword evidence="3" id="KW-0963">Cytoplasm</keyword>
<comment type="subcellular location">
    <subcellularLocation>
        <location evidence="3">Cytoplasm</location>
    </subcellularLocation>
</comment>
<dbReference type="Proteomes" id="UP000319557">
    <property type="component" value="Chromosome"/>
</dbReference>
<dbReference type="RefSeq" id="WP_218934344.1">
    <property type="nucleotide sequence ID" value="NZ_CP036261.1"/>
</dbReference>
<evidence type="ECO:0000256" key="3">
    <source>
        <dbReference type="HAMAP-Rule" id="MF_00099"/>
    </source>
</evidence>
<dbReference type="GO" id="GO:0006935">
    <property type="term" value="P:chemotaxis"/>
    <property type="evidence" value="ECO:0007669"/>
    <property type="project" value="UniProtKB-UniRule"/>
</dbReference>
<dbReference type="SUPFAM" id="SSF52738">
    <property type="entry name" value="Methylesterase CheB, C-terminal domain"/>
    <property type="match status" value="1"/>
</dbReference>
<dbReference type="Pfam" id="PF00072">
    <property type="entry name" value="Response_reg"/>
    <property type="match status" value="1"/>
</dbReference>
<evidence type="ECO:0000259" key="8">
    <source>
        <dbReference type="PROSITE" id="PS50122"/>
    </source>
</evidence>
<gene>
    <name evidence="9" type="primary">cheB1</name>
    <name evidence="3" type="synonym">cheB</name>
    <name evidence="9" type="ORF">EC9_45820</name>
</gene>
<dbReference type="AlphaFoldDB" id="A0A517M672"/>
<dbReference type="SUPFAM" id="SSF52172">
    <property type="entry name" value="CheY-like"/>
    <property type="match status" value="1"/>
</dbReference>
<dbReference type="NCBIfam" id="NF001965">
    <property type="entry name" value="PRK00742.1"/>
    <property type="match status" value="1"/>
</dbReference>
<dbReference type="InterPro" id="IPR011006">
    <property type="entry name" value="CheY-like_superfamily"/>
</dbReference>
<dbReference type="CDD" id="cd16432">
    <property type="entry name" value="CheB_Rec"/>
    <property type="match status" value="1"/>
</dbReference>
<feature type="compositionally biased region" description="Low complexity" evidence="6">
    <location>
        <begin position="144"/>
        <end position="154"/>
    </location>
</feature>
<protein>
    <recommendedName>
        <fullName evidence="3">Protein-glutamate methylesterase/protein-glutamine glutaminase</fullName>
        <ecNumber evidence="3">3.1.1.61</ecNumber>
        <ecNumber evidence="3">3.5.1.44</ecNumber>
    </recommendedName>
</protein>
<reference evidence="9 10" key="1">
    <citation type="submission" date="2019-02" db="EMBL/GenBank/DDBJ databases">
        <title>Deep-cultivation of Planctomycetes and their phenomic and genomic characterization uncovers novel biology.</title>
        <authorList>
            <person name="Wiegand S."/>
            <person name="Jogler M."/>
            <person name="Boedeker C."/>
            <person name="Pinto D."/>
            <person name="Vollmers J."/>
            <person name="Rivas-Marin E."/>
            <person name="Kohn T."/>
            <person name="Peeters S.H."/>
            <person name="Heuer A."/>
            <person name="Rast P."/>
            <person name="Oberbeckmann S."/>
            <person name="Bunk B."/>
            <person name="Jeske O."/>
            <person name="Meyerdierks A."/>
            <person name="Storesund J.E."/>
            <person name="Kallscheuer N."/>
            <person name="Luecker S."/>
            <person name="Lage O.M."/>
            <person name="Pohl T."/>
            <person name="Merkel B.J."/>
            <person name="Hornburger P."/>
            <person name="Mueller R.-W."/>
            <person name="Bruemmer F."/>
            <person name="Labrenz M."/>
            <person name="Spormann A.M."/>
            <person name="Op den Camp H."/>
            <person name="Overmann J."/>
            <person name="Amann R."/>
            <person name="Jetten M.S.M."/>
            <person name="Mascher T."/>
            <person name="Medema M.H."/>
            <person name="Devos D.P."/>
            <person name="Kaster A.-K."/>
            <person name="Ovreas L."/>
            <person name="Rohde M."/>
            <person name="Galperin M.Y."/>
            <person name="Jogler C."/>
        </authorList>
    </citation>
    <scope>NUCLEOTIDE SEQUENCE [LARGE SCALE GENOMIC DNA]</scope>
    <source>
        <strain evidence="9 10">EC9</strain>
    </source>
</reference>
<feature type="domain" description="Response regulatory" evidence="7">
    <location>
        <begin position="7"/>
        <end position="125"/>
    </location>
</feature>
<dbReference type="PROSITE" id="PS50110">
    <property type="entry name" value="RESPONSE_REGULATORY"/>
    <property type="match status" value="1"/>
</dbReference>
<feature type="domain" description="CheB-type methylesterase" evidence="8">
    <location>
        <begin position="176"/>
        <end position="369"/>
    </location>
</feature>
<evidence type="ECO:0000256" key="5">
    <source>
        <dbReference type="PROSITE-ProRule" id="PRU00169"/>
    </source>
</evidence>
<dbReference type="GO" id="GO:0000156">
    <property type="term" value="F:phosphorelay response regulator activity"/>
    <property type="evidence" value="ECO:0007669"/>
    <property type="project" value="InterPro"/>
</dbReference>
<dbReference type="PANTHER" id="PTHR42872">
    <property type="entry name" value="PROTEIN-GLUTAMATE METHYLESTERASE/PROTEIN-GLUTAMINE GLUTAMINASE"/>
    <property type="match status" value="1"/>
</dbReference>
<feature type="modified residue" description="4-aspartylphosphate" evidence="3 5">
    <location>
        <position position="58"/>
    </location>
</feature>
<dbReference type="GO" id="GO:0005737">
    <property type="term" value="C:cytoplasm"/>
    <property type="evidence" value="ECO:0007669"/>
    <property type="project" value="UniProtKB-SubCell"/>
</dbReference>
<dbReference type="SMART" id="SM00448">
    <property type="entry name" value="REC"/>
    <property type="match status" value="1"/>
</dbReference>
<comment type="similarity">
    <text evidence="3">Belongs to the CheB family.</text>
</comment>
<dbReference type="KEGG" id="ruv:EC9_45820"/>
<dbReference type="Pfam" id="PF01339">
    <property type="entry name" value="CheB_methylest"/>
    <property type="match status" value="1"/>
</dbReference>
<feature type="active site" evidence="3 4">
    <location>
        <position position="311"/>
    </location>
</feature>
<dbReference type="GO" id="GO:0050568">
    <property type="term" value="F:protein-glutamine glutaminase activity"/>
    <property type="evidence" value="ECO:0007669"/>
    <property type="project" value="UniProtKB-UniRule"/>
</dbReference>
<sequence length="375" mass="39924">MSAALRKILIVDDSPVYRRFVVGTLQGLPGYMVVGQADDGVAALQAISSMRPDVVTLDVEMPGMNGLEVLKQIKQRSPHTEVIMLSSLTLQSASLTIQAIESGAFDFVLKPQGMDLDSNRKKLREHLSERFHAIAQNAKRHSIPRPAANARRPAWSPGLPPTSTPTRNASVGQRRSAAAPQIVVIGISTGGPQALRTVVSRLPSDFSVPIAIVQHMPPLFTRSLAEELDRISPLHVFEAASGDSLRAGQIAIAPGGFQMTLQRMAAGITLRVNDDPPERSCRPSVNVLFRSAAAQFGNRAMGLVMTGMGDDGTEGARAMREQGAQILAQDAASCVVYGMPCAVAEAGLVDEVVGLKDVASKLTAITRRPVLAGRS</sequence>
<dbReference type="PROSITE" id="PS50122">
    <property type="entry name" value="CHEB"/>
    <property type="match status" value="1"/>
</dbReference>
<dbReference type="PIRSF" id="PIRSF000876">
    <property type="entry name" value="RR_chemtxs_CheB"/>
    <property type="match status" value="1"/>
</dbReference>
<keyword evidence="10" id="KW-1185">Reference proteome</keyword>
<dbReference type="InterPro" id="IPR001789">
    <property type="entry name" value="Sig_transdc_resp-reg_receiver"/>
</dbReference>
<dbReference type="EC" id="3.1.1.61" evidence="3"/>
<comment type="catalytic activity">
    <reaction evidence="2 3">
        <text>[protein]-L-glutamate 5-O-methyl ester + H2O = L-glutamyl-[protein] + methanol + H(+)</text>
        <dbReference type="Rhea" id="RHEA:23236"/>
        <dbReference type="Rhea" id="RHEA-COMP:10208"/>
        <dbReference type="Rhea" id="RHEA-COMP:10311"/>
        <dbReference type="ChEBI" id="CHEBI:15377"/>
        <dbReference type="ChEBI" id="CHEBI:15378"/>
        <dbReference type="ChEBI" id="CHEBI:17790"/>
        <dbReference type="ChEBI" id="CHEBI:29973"/>
        <dbReference type="ChEBI" id="CHEBI:82795"/>
        <dbReference type="EC" id="3.1.1.61"/>
    </reaction>
</comment>
<comment type="domain">
    <text evidence="3">Contains a C-terminal catalytic domain, and an N-terminal region which modulates catalytic activity.</text>
</comment>
<evidence type="ECO:0000256" key="4">
    <source>
        <dbReference type="PROSITE-ProRule" id="PRU00050"/>
    </source>
</evidence>
<dbReference type="EC" id="3.5.1.44" evidence="3"/>
<dbReference type="InterPro" id="IPR000673">
    <property type="entry name" value="Sig_transdc_resp-reg_Me-estase"/>
</dbReference>
<keyword evidence="3 4" id="KW-0145">Chemotaxis</keyword>
<accession>A0A517M672</accession>
<feature type="active site" evidence="3 4">
    <location>
        <position position="188"/>
    </location>
</feature>
<evidence type="ECO:0000256" key="2">
    <source>
        <dbReference type="ARBA" id="ARBA00048267"/>
    </source>
</evidence>
<dbReference type="PANTHER" id="PTHR42872:SF3">
    <property type="entry name" value="PROTEIN-GLUTAMATE METHYLESTERASE_PROTEIN-GLUTAMINE GLUTAMINASE 1"/>
    <property type="match status" value="1"/>
</dbReference>
<dbReference type="Gene3D" id="3.40.50.2300">
    <property type="match status" value="1"/>
</dbReference>
<evidence type="ECO:0000256" key="6">
    <source>
        <dbReference type="SAM" id="MobiDB-lite"/>
    </source>
</evidence>
<keyword evidence="1 3" id="KW-0378">Hydrolase</keyword>
<keyword evidence="3 5" id="KW-0597">Phosphoprotein</keyword>
<evidence type="ECO:0000259" key="7">
    <source>
        <dbReference type="PROSITE" id="PS50110"/>
    </source>
</evidence>
<evidence type="ECO:0000313" key="9">
    <source>
        <dbReference type="EMBL" id="QDS90374.1"/>
    </source>
</evidence>
<feature type="active site" evidence="3 4">
    <location>
        <position position="215"/>
    </location>
</feature>
<dbReference type="EMBL" id="CP036261">
    <property type="protein sequence ID" value="QDS90374.1"/>
    <property type="molecule type" value="Genomic_DNA"/>
</dbReference>
<dbReference type="HAMAP" id="MF_00099">
    <property type="entry name" value="CheB_chemtxs"/>
    <property type="match status" value="1"/>
</dbReference>
<name>A0A517M672_9BACT</name>